<feature type="transmembrane region" description="Helical" evidence="1">
    <location>
        <begin position="7"/>
        <end position="30"/>
    </location>
</feature>
<proteinExistence type="predicted"/>
<keyword evidence="1" id="KW-0812">Transmembrane</keyword>
<dbReference type="AlphaFoldDB" id="A0A7C4RXT2"/>
<name>A0A7C4RXT2_FERPE</name>
<accession>A0A7C4RXT2</accession>
<evidence type="ECO:0000313" key="2">
    <source>
        <dbReference type="EMBL" id="HGQ77495.1"/>
    </source>
</evidence>
<evidence type="ECO:0000256" key="1">
    <source>
        <dbReference type="SAM" id="Phobius"/>
    </source>
</evidence>
<gene>
    <name evidence="3" type="ORF">ENT72_00400</name>
    <name evidence="2" type="ORF">ENU12_06290</name>
</gene>
<organism evidence="3">
    <name type="scientific">Fervidobacterium pennivorans</name>
    <dbReference type="NCBI Taxonomy" id="93466"/>
    <lineage>
        <taxon>Bacteria</taxon>
        <taxon>Thermotogati</taxon>
        <taxon>Thermotogota</taxon>
        <taxon>Thermotogae</taxon>
        <taxon>Thermotogales</taxon>
        <taxon>Fervidobacteriaceae</taxon>
        <taxon>Fervidobacterium</taxon>
    </lineage>
</organism>
<sequence>MQTRKGFMTALVLIFLTVASIMLLTLYQLVGNYRTNAIRMQVSSQLEIDAINLLNVGAGFLRNRSAGILGFNIPYQTGLPSWYNDFKSKLSREWRDFLEIYADNKSFLIAEITASGSFATDNQIRDELVGYLSNRKLSNISIYAIKSKSPFSVLIVARAEKVGKLVYSYGIVTSKILNQYVYSTNRERRPDGVTIYFIKGELIDGPVRSHDYININNAGGKPTFTSPIEIVGIKDRNGNIVNPADYSNFANLLGNPPYRLLTSTDIAALDFNAIKNEYKNSINTLVRNYTDIRSEPLVLSGIKFNGDVTISFAHGQSGSNYDIKISQGNTDYIISWDPAPPDARIRKQGGGPAEEFNIKFNGVVYAIGNITIDGPTQLSTYEGNYTLFSENDIIIKDRLIPYNTFASQFTNNKHGNNGDEHGNNGDPVSESKLASIKNFVNTQETSSLNLVAINNVRVGEKLRNMKIFASLFAFDGSFMVDNHNTGSPSGQLFVFGSIMQNYRGPVGTFNPRTGQTLTGYYKTYAYDPRILTGAHQPYGTPARSQTVSVKVVGIAK</sequence>
<dbReference type="EMBL" id="DTBH01000133">
    <property type="protein sequence ID" value="HGQ77495.1"/>
    <property type="molecule type" value="Genomic_DNA"/>
</dbReference>
<comment type="caution">
    <text evidence="3">The sequence shown here is derived from an EMBL/GenBank/DDBJ whole genome shotgun (WGS) entry which is preliminary data.</text>
</comment>
<dbReference type="EMBL" id="DSZT01000016">
    <property type="protein sequence ID" value="HGU41377.1"/>
    <property type="molecule type" value="Genomic_DNA"/>
</dbReference>
<reference evidence="3" key="1">
    <citation type="journal article" date="2020" name="mSystems">
        <title>Genome- and Community-Level Interaction Insights into Carbon Utilization and Element Cycling Functions of Hydrothermarchaeota in Hydrothermal Sediment.</title>
        <authorList>
            <person name="Zhou Z."/>
            <person name="Liu Y."/>
            <person name="Xu W."/>
            <person name="Pan J."/>
            <person name="Luo Z.H."/>
            <person name="Li M."/>
        </authorList>
    </citation>
    <scope>NUCLEOTIDE SEQUENCE [LARGE SCALE GENOMIC DNA]</scope>
    <source>
        <strain evidence="3">SpSt-604</strain>
        <strain evidence="2">SpSt-640</strain>
    </source>
</reference>
<keyword evidence="1" id="KW-0472">Membrane</keyword>
<keyword evidence="1" id="KW-1133">Transmembrane helix</keyword>
<evidence type="ECO:0000313" key="3">
    <source>
        <dbReference type="EMBL" id="HGU41377.1"/>
    </source>
</evidence>
<protein>
    <submittedName>
        <fullName evidence="3">Uncharacterized protein</fullName>
    </submittedName>
</protein>